<keyword evidence="3" id="KW-0804">Transcription</keyword>
<dbReference type="PROSITE" id="PS50977">
    <property type="entry name" value="HTH_TETR_2"/>
    <property type="match status" value="1"/>
</dbReference>
<evidence type="ECO:0000259" key="5">
    <source>
        <dbReference type="PROSITE" id="PS50977"/>
    </source>
</evidence>
<dbReference type="SUPFAM" id="SSF46689">
    <property type="entry name" value="Homeodomain-like"/>
    <property type="match status" value="1"/>
</dbReference>
<dbReference type="PANTHER" id="PTHR30055:SF234">
    <property type="entry name" value="HTH-TYPE TRANSCRIPTIONAL REGULATOR BETI"/>
    <property type="match status" value="1"/>
</dbReference>
<comment type="caution">
    <text evidence="6">The sequence shown here is derived from an EMBL/GenBank/DDBJ whole genome shotgun (WGS) entry which is preliminary data.</text>
</comment>
<dbReference type="InterPro" id="IPR001647">
    <property type="entry name" value="HTH_TetR"/>
</dbReference>
<feature type="DNA-binding region" description="H-T-H motif" evidence="4">
    <location>
        <begin position="37"/>
        <end position="56"/>
    </location>
</feature>
<dbReference type="PRINTS" id="PR00455">
    <property type="entry name" value="HTHTETR"/>
</dbReference>
<proteinExistence type="predicted"/>
<evidence type="ECO:0000256" key="4">
    <source>
        <dbReference type="PROSITE-ProRule" id="PRU00335"/>
    </source>
</evidence>
<dbReference type="Pfam" id="PF00440">
    <property type="entry name" value="TetR_N"/>
    <property type="match status" value="1"/>
</dbReference>
<keyword evidence="2 4" id="KW-0238">DNA-binding</keyword>
<evidence type="ECO:0000256" key="3">
    <source>
        <dbReference type="ARBA" id="ARBA00023163"/>
    </source>
</evidence>
<evidence type="ECO:0000256" key="2">
    <source>
        <dbReference type="ARBA" id="ARBA00023125"/>
    </source>
</evidence>
<keyword evidence="7" id="KW-1185">Reference proteome</keyword>
<dbReference type="InterPro" id="IPR036271">
    <property type="entry name" value="Tet_transcr_reg_TetR-rel_C_sf"/>
</dbReference>
<dbReference type="InterPro" id="IPR050109">
    <property type="entry name" value="HTH-type_TetR-like_transc_reg"/>
</dbReference>
<name>A0ABR9JUR8_9ACTN</name>
<dbReference type="PANTHER" id="PTHR30055">
    <property type="entry name" value="HTH-TYPE TRANSCRIPTIONAL REGULATOR RUTR"/>
    <property type="match status" value="1"/>
</dbReference>
<evidence type="ECO:0000256" key="1">
    <source>
        <dbReference type="ARBA" id="ARBA00023015"/>
    </source>
</evidence>
<protein>
    <submittedName>
        <fullName evidence="6">AcrR family transcriptional regulator</fullName>
    </submittedName>
</protein>
<keyword evidence="1" id="KW-0805">Transcription regulation</keyword>
<reference evidence="6 7" key="1">
    <citation type="submission" date="2020-10" db="EMBL/GenBank/DDBJ databases">
        <title>Sequencing the genomes of 1000 actinobacteria strains.</title>
        <authorList>
            <person name="Klenk H.-P."/>
        </authorList>
    </citation>
    <scope>NUCLEOTIDE SEQUENCE [LARGE SCALE GENOMIC DNA]</scope>
    <source>
        <strain evidence="6 7">DSM 46744</strain>
    </source>
</reference>
<feature type="domain" description="HTH tetR-type" evidence="5">
    <location>
        <begin position="15"/>
        <end position="74"/>
    </location>
</feature>
<evidence type="ECO:0000313" key="6">
    <source>
        <dbReference type="EMBL" id="MBE1534305.1"/>
    </source>
</evidence>
<dbReference type="Proteomes" id="UP000627838">
    <property type="component" value="Unassembled WGS sequence"/>
</dbReference>
<dbReference type="InterPro" id="IPR009057">
    <property type="entry name" value="Homeodomain-like_sf"/>
</dbReference>
<sequence length="188" mass="20877">MTSTAEPRPMRADARRNRRRVLDAARVAFEEGGAEVQMEDIARRAGVGVGTIYRHFPTKQALVDELIDEWLADGAANAAEALRIDDPWEGLAHFVRLSAEVMARNRGLRMVFGDIGLLFDENTGHQNRELHDNATRLLARAHAAGTLRADVGLREFRTLMCGLAMTVSLAGPDERRLYADVFLQGLHT</sequence>
<evidence type="ECO:0000313" key="7">
    <source>
        <dbReference type="Proteomes" id="UP000627838"/>
    </source>
</evidence>
<organism evidence="6 7">
    <name type="scientific">Actinomadura algeriensis</name>
    <dbReference type="NCBI Taxonomy" id="1679523"/>
    <lineage>
        <taxon>Bacteria</taxon>
        <taxon>Bacillati</taxon>
        <taxon>Actinomycetota</taxon>
        <taxon>Actinomycetes</taxon>
        <taxon>Streptosporangiales</taxon>
        <taxon>Thermomonosporaceae</taxon>
        <taxon>Actinomadura</taxon>
    </lineage>
</organism>
<dbReference type="RefSeq" id="WP_192760702.1">
    <property type="nucleotide sequence ID" value="NZ_JADBDZ010000001.1"/>
</dbReference>
<dbReference type="Gene3D" id="1.10.357.10">
    <property type="entry name" value="Tetracycline Repressor, domain 2"/>
    <property type="match status" value="1"/>
</dbReference>
<dbReference type="InterPro" id="IPR049445">
    <property type="entry name" value="TetR_SbtR-like_C"/>
</dbReference>
<dbReference type="EMBL" id="JADBDZ010000001">
    <property type="protein sequence ID" value="MBE1534305.1"/>
    <property type="molecule type" value="Genomic_DNA"/>
</dbReference>
<accession>A0ABR9JUR8</accession>
<gene>
    <name evidence="6" type="ORF">H4W34_004138</name>
</gene>
<dbReference type="SUPFAM" id="SSF48498">
    <property type="entry name" value="Tetracyclin repressor-like, C-terminal domain"/>
    <property type="match status" value="1"/>
</dbReference>
<dbReference type="Pfam" id="PF21597">
    <property type="entry name" value="TetR_C_43"/>
    <property type="match status" value="1"/>
</dbReference>